<dbReference type="GO" id="GO:0006400">
    <property type="term" value="P:tRNA modification"/>
    <property type="evidence" value="ECO:0007669"/>
    <property type="project" value="TreeGrafter"/>
</dbReference>
<evidence type="ECO:0000256" key="10">
    <source>
        <dbReference type="HAMAP-Rule" id="MF_00185"/>
    </source>
</evidence>
<sequence length="304" mass="34574">MQPGLIVIAGPTACGKSEVALKLAQCLETVILSGDSRQVYRGLDIGTAKPTTKQQAQVPHYLIDICEPTQTLTVAEYQTQAQDLIQHFHSQDQTVLLVGGTGLYLQSITQGLSIPPVPPQPELRAQLSYLGQGEIYQWLQEIDPVASQRIHPHDQVRTLRALEVYYVLGIPLSQLQHQQPPNYPMLFFGLDYQDLGSYSGKIQERVKTMLAQGWLGEIELLVKEYGWELPLLQTLGYQEMGRYLQGQIGLDQAIEATTIHTRQFGKRQRTWFRNRMTLEWFDAADENLLDQLWKRVQEFRRGLG</sequence>
<keyword evidence="7 10" id="KW-0067">ATP-binding</keyword>
<evidence type="ECO:0000256" key="3">
    <source>
        <dbReference type="ARBA" id="ARBA00005842"/>
    </source>
</evidence>
<dbReference type="Gene3D" id="1.10.20.140">
    <property type="match status" value="1"/>
</dbReference>
<feature type="region of interest" description="Interaction with substrate tRNA" evidence="10">
    <location>
        <begin position="35"/>
        <end position="38"/>
    </location>
</feature>
<dbReference type="RefSeq" id="WP_322878235.1">
    <property type="nucleotide sequence ID" value="NZ_JAVMIP010000008.1"/>
</dbReference>
<dbReference type="Gene3D" id="3.40.50.300">
    <property type="entry name" value="P-loop containing nucleotide triphosphate hydrolases"/>
    <property type="match status" value="1"/>
</dbReference>
<evidence type="ECO:0000256" key="13">
    <source>
        <dbReference type="RuleBase" id="RU003785"/>
    </source>
</evidence>
<keyword evidence="4 10" id="KW-0808">Transferase</keyword>
<evidence type="ECO:0000256" key="9">
    <source>
        <dbReference type="ARBA" id="ARBA00049563"/>
    </source>
</evidence>
<comment type="function">
    <text evidence="2 10 12">Catalyzes the transfer of a dimethylallyl group onto the adenine at position 37 in tRNAs that read codons beginning with uridine, leading to the formation of N6-(dimethylallyl)adenosine (i(6)A).</text>
</comment>
<feature type="binding site" evidence="10">
    <location>
        <begin position="10"/>
        <end position="17"/>
    </location>
    <ligand>
        <name>ATP</name>
        <dbReference type="ChEBI" id="CHEBI:30616"/>
    </ligand>
</feature>
<evidence type="ECO:0000256" key="8">
    <source>
        <dbReference type="ARBA" id="ARBA00022842"/>
    </source>
</evidence>
<evidence type="ECO:0000256" key="2">
    <source>
        <dbReference type="ARBA" id="ARBA00003213"/>
    </source>
</evidence>
<keyword evidence="6 10" id="KW-0547">Nucleotide-binding</keyword>
<dbReference type="PANTHER" id="PTHR11088:SF60">
    <property type="entry name" value="TRNA DIMETHYLALLYLTRANSFERASE"/>
    <property type="match status" value="1"/>
</dbReference>
<dbReference type="PANTHER" id="PTHR11088">
    <property type="entry name" value="TRNA DIMETHYLALLYLTRANSFERASE"/>
    <property type="match status" value="1"/>
</dbReference>
<comment type="caution">
    <text evidence="10">Lacks conserved residue(s) required for the propagation of feature annotation.</text>
</comment>
<dbReference type="EMBL" id="JAVMIP010000008">
    <property type="protein sequence ID" value="MDS3860978.1"/>
    <property type="molecule type" value="Genomic_DNA"/>
</dbReference>
<evidence type="ECO:0000256" key="6">
    <source>
        <dbReference type="ARBA" id="ARBA00022741"/>
    </source>
</evidence>
<keyword evidence="5 10" id="KW-0819">tRNA processing</keyword>
<evidence type="ECO:0000313" key="15">
    <source>
        <dbReference type="Proteomes" id="UP001268256"/>
    </source>
</evidence>
<evidence type="ECO:0000256" key="12">
    <source>
        <dbReference type="RuleBase" id="RU003784"/>
    </source>
</evidence>
<gene>
    <name evidence="10 14" type="primary">miaA</name>
    <name evidence="14" type="ORF">RIF25_09170</name>
</gene>
<dbReference type="HAMAP" id="MF_00185">
    <property type="entry name" value="IPP_trans"/>
    <property type="match status" value="1"/>
</dbReference>
<proteinExistence type="inferred from homology"/>
<keyword evidence="15" id="KW-1185">Reference proteome</keyword>
<evidence type="ECO:0000313" key="14">
    <source>
        <dbReference type="EMBL" id="MDS3860978.1"/>
    </source>
</evidence>
<evidence type="ECO:0000256" key="4">
    <source>
        <dbReference type="ARBA" id="ARBA00022679"/>
    </source>
</evidence>
<evidence type="ECO:0000256" key="7">
    <source>
        <dbReference type="ARBA" id="ARBA00022840"/>
    </source>
</evidence>
<feature type="binding site" evidence="10">
    <location>
        <begin position="12"/>
        <end position="17"/>
    </location>
    <ligand>
        <name>substrate</name>
    </ligand>
</feature>
<dbReference type="AlphaFoldDB" id="A0AAE4FSH7"/>
<dbReference type="SUPFAM" id="SSF52540">
    <property type="entry name" value="P-loop containing nucleoside triphosphate hydrolases"/>
    <property type="match status" value="1"/>
</dbReference>
<evidence type="ECO:0000256" key="5">
    <source>
        <dbReference type="ARBA" id="ARBA00022694"/>
    </source>
</evidence>
<comment type="cofactor">
    <cofactor evidence="1 10">
        <name>Mg(2+)</name>
        <dbReference type="ChEBI" id="CHEBI:18420"/>
    </cofactor>
</comment>
<accession>A0AAE4FSH7</accession>
<evidence type="ECO:0000256" key="1">
    <source>
        <dbReference type="ARBA" id="ARBA00001946"/>
    </source>
</evidence>
<dbReference type="Pfam" id="PF01715">
    <property type="entry name" value="IPPT"/>
    <property type="match status" value="1"/>
</dbReference>
<protein>
    <recommendedName>
        <fullName evidence="10">tRNA dimethylallyltransferase</fullName>
        <ecNumber evidence="10">2.5.1.75</ecNumber>
    </recommendedName>
    <alternativeName>
        <fullName evidence="10">Dimethylallyl diphosphate:tRNA dimethylallyltransferase</fullName>
        <shortName evidence="10">DMAPP:tRNA dimethylallyltransferase</shortName>
        <shortName evidence="10">DMATase</shortName>
    </alternativeName>
    <alternativeName>
        <fullName evidence="10">Isopentenyl-diphosphate:tRNA isopentenyltransferase</fullName>
        <shortName evidence="10">IPP transferase</shortName>
        <shortName evidence="10">IPPT</shortName>
        <shortName evidence="10">IPTase</shortName>
    </alternativeName>
</protein>
<dbReference type="EC" id="2.5.1.75" evidence="10"/>
<dbReference type="InterPro" id="IPR018022">
    <property type="entry name" value="IPT"/>
</dbReference>
<name>A0AAE4FSH7_9CYAN</name>
<evidence type="ECO:0000256" key="11">
    <source>
        <dbReference type="RuleBase" id="RU003783"/>
    </source>
</evidence>
<keyword evidence="8 10" id="KW-0460">Magnesium</keyword>
<comment type="caution">
    <text evidence="14">The sequence shown here is derived from an EMBL/GenBank/DDBJ whole genome shotgun (WGS) entry which is preliminary data.</text>
</comment>
<organism evidence="14 15">
    <name type="scientific">Pseudocalidococcus azoricus BACA0444</name>
    <dbReference type="NCBI Taxonomy" id="2918990"/>
    <lineage>
        <taxon>Bacteria</taxon>
        <taxon>Bacillati</taxon>
        <taxon>Cyanobacteriota</taxon>
        <taxon>Cyanophyceae</taxon>
        <taxon>Acaryochloridales</taxon>
        <taxon>Thermosynechococcaceae</taxon>
        <taxon>Pseudocalidococcus</taxon>
        <taxon>Pseudocalidococcus azoricus</taxon>
    </lineage>
</organism>
<dbReference type="Proteomes" id="UP001268256">
    <property type="component" value="Unassembled WGS sequence"/>
</dbReference>
<comment type="catalytic activity">
    <reaction evidence="9 10 11">
        <text>adenosine(37) in tRNA + dimethylallyl diphosphate = N(6)-dimethylallyladenosine(37) in tRNA + diphosphate</text>
        <dbReference type="Rhea" id="RHEA:26482"/>
        <dbReference type="Rhea" id="RHEA-COMP:10162"/>
        <dbReference type="Rhea" id="RHEA-COMP:10375"/>
        <dbReference type="ChEBI" id="CHEBI:33019"/>
        <dbReference type="ChEBI" id="CHEBI:57623"/>
        <dbReference type="ChEBI" id="CHEBI:74411"/>
        <dbReference type="ChEBI" id="CHEBI:74415"/>
        <dbReference type="EC" id="2.5.1.75"/>
    </reaction>
</comment>
<comment type="similarity">
    <text evidence="3 10 13">Belongs to the IPP transferase family.</text>
</comment>
<dbReference type="NCBIfam" id="TIGR00174">
    <property type="entry name" value="miaA"/>
    <property type="match status" value="1"/>
</dbReference>
<dbReference type="InterPro" id="IPR027417">
    <property type="entry name" value="P-loop_NTPase"/>
</dbReference>
<comment type="subunit">
    <text evidence="10">Monomer.</text>
</comment>
<dbReference type="InterPro" id="IPR039657">
    <property type="entry name" value="Dimethylallyltransferase"/>
</dbReference>
<reference evidence="15" key="1">
    <citation type="submission" date="2023-07" db="EMBL/GenBank/DDBJ databases">
        <authorList>
            <person name="Luz R."/>
            <person name="Cordeiro R."/>
            <person name="Fonseca A."/>
            <person name="Goncalves V."/>
        </authorList>
    </citation>
    <scope>NUCLEOTIDE SEQUENCE [LARGE SCALE GENOMIC DNA]</scope>
    <source>
        <strain evidence="15">BACA0444</strain>
    </source>
</reference>
<feature type="site" description="Interaction with substrate tRNA" evidence="10">
    <location>
        <position position="124"/>
    </location>
</feature>
<feature type="site" description="Interaction with substrate tRNA" evidence="10">
    <location>
        <position position="101"/>
    </location>
</feature>
<dbReference type="GO" id="GO:0052381">
    <property type="term" value="F:tRNA dimethylallyltransferase activity"/>
    <property type="evidence" value="ECO:0007669"/>
    <property type="project" value="UniProtKB-UniRule"/>
</dbReference>
<dbReference type="GO" id="GO:0005524">
    <property type="term" value="F:ATP binding"/>
    <property type="evidence" value="ECO:0007669"/>
    <property type="project" value="UniProtKB-UniRule"/>
</dbReference>